<evidence type="ECO:0000256" key="1">
    <source>
        <dbReference type="SAM" id="MobiDB-lite"/>
    </source>
</evidence>
<dbReference type="InterPro" id="IPR041549">
    <property type="entry name" value="IMPa_helical"/>
</dbReference>
<feature type="signal peptide" evidence="2">
    <location>
        <begin position="1"/>
        <end position="18"/>
    </location>
</feature>
<dbReference type="PATRIC" id="fig|857265.3.peg.4008"/>
<dbReference type="PROSITE" id="PS51257">
    <property type="entry name" value="PROKAR_LIPOPROTEIN"/>
    <property type="match status" value="1"/>
</dbReference>
<organism evidence="4 5">
    <name type="scientific">Amantichitinum ursilacus</name>
    <dbReference type="NCBI Taxonomy" id="857265"/>
    <lineage>
        <taxon>Bacteria</taxon>
        <taxon>Pseudomonadati</taxon>
        <taxon>Pseudomonadota</taxon>
        <taxon>Betaproteobacteria</taxon>
        <taxon>Neisseriales</taxon>
        <taxon>Chitinibacteraceae</taxon>
        <taxon>Amantichitinum</taxon>
    </lineage>
</organism>
<dbReference type="EMBL" id="LAQT01000036">
    <property type="protein sequence ID" value="KPC49554.1"/>
    <property type="molecule type" value="Genomic_DNA"/>
</dbReference>
<dbReference type="InterPro" id="IPR031161">
    <property type="entry name" value="Peptidase_M60_dom"/>
</dbReference>
<protein>
    <recommendedName>
        <fullName evidence="3">Peptidase M60 domain-containing protein</fullName>
    </recommendedName>
</protein>
<dbReference type="InterPro" id="IPR040711">
    <property type="entry name" value="IMPa_N_2"/>
</dbReference>
<dbReference type="RefSeq" id="WP_161805161.1">
    <property type="nucleotide sequence ID" value="NZ_LAQT01000036.1"/>
</dbReference>
<dbReference type="Pfam" id="PF18650">
    <property type="entry name" value="IMPa_N_2"/>
    <property type="match status" value="1"/>
</dbReference>
<proteinExistence type="predicted"/>
<feature type="compositionally biased region" description="Gly residues" evidence="1">
    <location>
        <begin position="25"/>
        <end position="63"/>
    </location>
</feature>
<gene>
    <name evidence="4" type="ORF">WG78_19560</name>
</gene>
<evidence type="ECO:0000313" key="5">
    <source>
        <dbReference type="Proteomes" id="UP000037939"/>
    </source>
</evidence>
<dbReference type="Proteomes" id="UP000037939">
    <property type="component" value="Unassembled WGS sequence"/>
</dbReference>
<comment type="caution">
    <text evidence="4">The sequence shown here is derived from an EMBL/GenBank/DDBJ whole genome shotgun (WGS) entry which is preliminary data.</text>
</comment>
<accession>A0A0N0GKZ0</accession>
<dbReference type="AlphaFoldDB" id="A0A0N0GKZ0"/>
<keyword evidence="2" id="KW-0732">Signal</keyword>
<evidence type="ECO:0000259" key="3">
    <source>
        <dbReference type="PROSITE" id="PS51723"/>
    </source>
</evidence>
<feature type="domain" description="Peptidase M60" evidence="3">
    <location>
        <begin position="476"/>
        <end position="795"/>
    </location>
</feature>
<dbReference type="NCBIfam" id="NF038322">
    <property type="entry name" value="ImpA_fam_HExGH"/>
    <property type="match status" value="1"/>
</dbReference>
<keyword evidence="5" id="KW-1185">Reference proteome</keyword>
<feature type="region of interest" description="Disordered" evidence="1">
    <location>
        <begin position="25"/>
        <end position="72"/>
    </location>
</feature>
<name>A0A0N0GKZ0_9NEIS</name>
<sequence length="945" mass="98208">MRLSGWLLAISLAAGLSACGGGGGSDGASAGGGNTSAGAGASGGASGGADTGNGGNAGNGGSNGVTPTPAPTSADRIAVAAASGDSSGLLASDSATLLDMAIASATSARDAQASILANIYGNSSVVPSLAFNLGTNSSDITPRASTTAMTLVSADDGSSLAAISNVGNGRALAYGADVLVWMAGTTKEQQHYPFFRRAWGWLLTGNANSTLPANVRYATAGYTAANVKTLIERTGSTATAITCDLTSPSNTCWNNADVLVFGGSVASNAALQSTVTQYLNAGKAVVYMQPGWGDSAGGRQVLAAMGMTLGGYPGNYFAGTSAVSVGSGRTIAASLTALDTLSPLVNTLNQLKQTSVNVDLTTDTSSPSAITRTMNELQTLQSASVDIFAADPHYALQRLLVLWADLWRPNIVYGKVPRSDAANFLRAYASDSWVDYNRVSTRVSPTGQGDFMPASAQSMAVASDWEDIDVTIAQTSGNTLIGRAAVPGKPLQIQVVDAAGASSLGIQTSYIRTWGNPLTDSDATYLRPRRPNSFNLPLGTAPVNFVTPFGGPLVLSYSGATANSVVKLRVKGGAKYAHFDFTRSMSAADTADALAALKAGTFGWQTTKLIGGEIEQTTKLAQAVIGNTDPAVYVNQRIRDGLFMSNHIANGYNDAGMTTEVANLCATLGWTCDGPIHNAPVVQHFVGWLAACGYLCSGNPIDGYAGIDIGWGYAHEMGHNTVQRVMHIVPDGTHGCVVECDNNILSSTTALRVYKTLGIEISGGHPLDNPGLYSLIVANRNTGLSGDAQIADMETRVWSNPSQDVMRPVHFQLAYLFTRYRSGLAQPTMETTLDFFSLLTKGDRLVAKNFSTSNAASYGMGRYANNTIGNSDLLYVLSSKIIGKDVRKLFAMYGIPLSADALGSIADLGLAVAPMQFYALPALKHNQLQTGVWMDIDSSTPPYPL</sequence>
<feature type="chain" id="PRO_5005849584" description="Peptidase M60 domain-containing protein" evidence="2">
    <location>
        <begin position="19"/>
        <end position="945"/>
    </location>
</feature>
<dbReference type="Pfam" id="PF18642">
    <property type="entry name" value="IMPa_helical"/>
    <property type="match status" value="1"/>
</dbReference>
<reference evidence="4 5" key="1">
    <citation type="submission" date="2015-07" db="EMBL/GenBank/DDBJ databases">
        <title>Draft genome sequence of the Amantichitinum ursilacus IGB-41, a new chitin-degrading bacterium.</title>
        <authorList>
            <person name="Kirstahler P."/>
            <person name="Guenther M."/>
            <person name="Grumaz C."/>
            <person name="Rupp S."/>
            <person name="Zibek S."/>
            <person name="Sohn K."/>
        </authorList>
    </citation>
    <scope>NUCLEOTIDE SEQUENCE [LARGE SCALE GENOMIC DNA]</scope>
    <source>
        <strain evidence="4 5">IGB-41</strain>
    </source>
</reference>
<dbReference type="PROSITE" id="PS51723">
    <property type="entry name" value="PEPTIDASE_M60"/>
    <property type="match status" value="1"/>
</dbReference>
<evidence type="ECO:0000313" key="4">
    <source>
        <dbReference type="EMBL" id="KPC49554.1"/>
    </source>
</evidence>
<evidence type="ECO:0000256" key="2">
    <source>
        <dbReference type="SAM" id="SignalP"/>
    </source>
</evidence>